<gene>
    <name evidence="2" type="ORF">LIER_37623</name>
</gene>
<sequence length="78" mass="8648">MDPKMDKLVRRTTIASTIVVSYVLLTADYGPQPNALDPIKNAILSTEQSVKKFFFGPRKESEDGETKKPPSSTAEKHP</sequence>
<reference evidence="2 3" key="1">
    <citation type="submission" date="2024-01" db="EMBL/GenBank/DDBJ databases">
        <title>The complete chloroplast genome sequence of Lithospermum erythrorhizon: insights into the phylogenetic relationship among Boraginaceae species and the maternal lineages of purple gromwells.</title>
        <authorList>
            <person name="Okada T."/>
            <person name="Watanabe K."/>
        </authorList>
    </citation>
    <scope>NUCLEOTIDE SEQUENCE [LARGE SCALE GENOMIC DNA]</scope>
</reference>
<dbReference type="AlphaFoldDB" id="A0AAV3PN10"/>
<dbReference type="EMBL" id="BAABME010018238">
    <property type="protein sequence ID" value="GAA0153100.1"/>
    <property type="molecule type" value="Genomic_DNA"/>
</dbReference>
<feature type="region of interest" description="Disordered" evidence="1">
    <location>
        <begin position="54"/>
        <end position="78"/>
    </location>
</feature>
<organism evidence="2 3">
    <name type="scientific">Lithospermum erythrorhizon</name>
    <name type="common">Purple gromwell</name>
    <name type="synonym">Lithospermum officinale var. erythrorhizon</name>
    <dbReference type="NCBI Taxonomy" id="34254"/>
    <lineage>
        <taxon>Eukaryota</taxon>
        <taxon>Viridiplantae</taxon>
        <taxon>Streptophyta</taxon>
        <taxon>Embryophyta</taxon>
        <taxon>Tracheophyta</taxon>
        <taxon>Spermatophyta</taxon>
        <taxon>Magnoliopsida</taxon>
        <taxon>eudicotyledons</taxon>
        <taxon>Gunneridae</taxon>
        <taxon>Pentapetalae</taxon>
        <taxon>asterids</taxon>
        <taxon>lamiids</taxon>
        <taxon>Boraginales</taxon>
        <taxon>Boraginaceae</taxon>
        <taxon>Boraginoideae</taxon>
        <taxon>Lithospermeae</taxon>
        <taxon>Lithospermum</taxon>
    </lineage>
</organism>
<accession>A0AAV3PN10</accession>
<dbReference type="PANTHER" id="PTHR37696">
    <property type="entry name" value="ADENYLOSUCCINATE SYNTHETASE-RELATED"/>
    <property type="match status" value="1"/>
</dbReference>
<evidence type="ECO:0000313" key="3">
    <source>
        <dbReference type="Proteomes" id="UP001454036"/>
    </source>
</evidence>
<proteinExistence type="predicted"/>
<feature type="compositionally biased region" description="Basic and acidic residues" evidence="1">
    <location>
        <begin position="57"/>
        <end position="78"/>
    </location>
</feature>
<keyword evidence="3" id="KW-1185">Reference proteome</keyword>
<dbReference type="Proteomes" id="UP001454036">
    <property type="component" value="Unassembled WGS sequence"/>
</dbReference>
<comment type="caution">
    <text evidence="2">The sequence shown here is derived from an EMBL/GenBank/DDBJ whole genome shotgun (WGS) entry which is preliminary data.</text>
</comment>
<evidence type="ECO:0000256" key="1">
    <source>
        <dbReference type="SAM" id="MobiDB-lite"/>
    </source>
</evidence>
<protein>
    <submittedName>
        <fullName evidence="2">Uncharacterized protein</fullName>
    </submittedName>
</protein>
<name>A0AAV3PN10_LITER</name>
<evidence type="ECO:0000313" key="2">
    <source>
        <dbReference type="EMBL" id="GAA0153100.1"/>
    </source>
</evidence>
<dbReference type="PANTHER" id="PTHR37696:SF1">
    <property type="entry name" value="ADENYLOSUCCINATE SYNTHETASE-RELATED"/>
    <property type="match status" value="1"/>
</dbReference>